<keyword evidence="3" id="KW-0067">ATP-binding</keyword>
<dbReference type="PANTHER" id="PTHR43067:SF3">
    <property type="entry name" value="MALTOSE ABC TRANSPORTER, ATP-BINDING PROTEIN"/>
    <property type="match status" value="1"/>
</dbReference>
<proteinExistence type="predicted"/>
<sequence length="104" mass="11007">MLNDPLHPYTEALLRVATVGGWERRDLEVIPGAPPEVGARLPGCRFADRCAFAALECLDGPVPLRDLRQAAGAMCPRRGARSVADKWARVPGGGGMSGLLKLSG</sequence>
<evidence type="ECO:0000259" key="4">
    <source>
        <dbReference type="Pfam" id="PF08352"/>
    </source>
</evidence>
<keyword evidence="2" id="KW-0547">Nucleotide-binding</keyword>
<dbReference type="GO" id="GO:0015833">
    <property type="term" value="P:peptide transport"/>
    <property type="evidence" value="ECO:0007669"/>
    <property type="project" value="InterPro"/>
</dbReference>
<dbReference type="RefSeq" id="WP_046086307.1">
    <property type="nucleotide sequence ID" value="NZ_LAKD02000120.1"/>
</dbReference>
<evidence type="ECO:0000256" key="2">
    <source>
        <dbReference type="ARBA" id="ARBA00022741"/>
    </source>
</evidence>
<protein>
    <recommendedName>
        <fullName evidence="4">Oligopeptide/dipeptide ABC transporter C-terminal domain-containing protein</fullName>
    </recommendedName>
</protein>
<dbReference type="GO" id="GO:0005524">
    <property type="term" value="F:ATP binding"/>
    <property type="evidence" value="ECO:0007669"/>
    <property type="project" value="UniProtKB-KW"/>
</dbReference>
<dbReference type="Gene3D" id="3.40.50.300">
    <property type="entry name" value="P-loop containing nucleotide triphosphate hydrolases"/>
    <property type="match status" value="1"/>
</dbReference>
<feature type="domain" description="Oligopeptide/dipeptide ABC transporter C-terminal" evidence="4">
    <location>
        <begin position="1"/>
        <end position="57"/>
    </location>
</feature>
<dbReference type="InterPro" id="IPR027417">
    <property type="entry name" value="P-loop_NTPase"/>
</dbReference>
<evidence type="ECO:0000256" key="1">
    <source>
        <dbReference type="ARBA" id="ARBA00022448"/>
    </source>
</evidence>
<gene>
    <name evidence="5" type="ORF">VT50_0234490</name>
</gene>
<dbReference type="Pfam" id="PF08352">
    <property type="entry name" value="oligo_HPY"/>
    <property type="match status" value="1"/>
</dbReference>
<accession>A0A1V4CV69</accession>
<evidence type="ECO:0000313" key="5">
    <source>
        <dbReference type="EMBL" id="OPF71370.1"/>
    </source>
</evidence>
<dbReference type="NCBIfam" id="TIGR01727">
    <property type="entry name" value="oligo_HPY"/>
    <property type="match status" value="1"/>
</dbReference>
<comment type="caution">
    <text evidence="5">The sequence shown here is derived from an EMBL/GenBank/DDBJ whole genome shotgun (WGS) entry which is preliminary data.</text>
</comment>
<organism evidence="5 6">
    <name type="scientific">Streptomyces antioxidans</name>
    <dbReference type="NCBI Taxonomy" id="1507734"/>
    <lineage>
        <taxon>Bacteria</taxon>
        <taxon>Bacillati</taxon>
        <taxon>Actinomycetota</taxon>
        <taxon>Actinomycetes</taxon>
        <taxon>Kitasatosporales</taxon>
        <taxon>Streptomycetaceae</taxon>
        <taxon>Streptomyces</taxon>
    </lineage>
</organism>
<dbReference type="AlphaFoldDB" id="A0A1V4CV69"/>
<evidence type="ECO:0000256" key="3">
    <source>
        <dbReference type="ARBA" id="ARBA00022840"/>
    </source>
</evidence>
<dbReference type="Proteomes" id="UP000033615">
    <property type="component" value="Unassembled WGS sequence"/>
</dbReference>
<keyword evidence="1" id="KW-0813">Transport</keyword>
<dbReference type="InterPro" id="IPR013563">
    <property type="entry name" value="Oligopep_ABC_C"/>
</dbReference>
<reference evidence="5" key="1">
    <citation type="submission" date="2016-12" db="EMBL/GenBank/DDBJ databases">
        <title>Genome sequence of Streptomyces antioxidans MUSC 164.</title>
        <authorList>
            <person name="Lee L.-H."/>
            <person name="Ser H.-L."/>
        </authorList>
    </citation>
    <scope>NUCLEOTIDE SEQUENCE [LARGE SCALE GENOMIC DNA]</scope>
    <source>
        <strain evidence="5">MUSC 164</strain>
    </source>
</reference>
<name>A0A1V4CV69_9ACTN</name>
<dbReference type="PANTHER" id="PTHR43067">
    <property type="entry name" value="OLIGOPEPTIDE/DIPEPTIDE ABC TRANSPORTER, ATPASE SUBUNIT"/>
    <property type="match status" value="1"/>
</dbReference>
<keyword evidence="6" id="KW-1185">Reference proteome</keyword>
<dbReference type="EMBL" id="LAKD02000120">
    <property type="protein sequence ID" value="OPF71370.1"/>
    <property type="molecule type" value="Genomic_DNA"/>
</dbReference>
<evidence type="ECO:0000313" key="6">
    <source>
        <dbReference type="Proteomes" id="UP000033615"/>
    </source>
</evidence>